<sequence>MGDPTDRGLPFELDPSWRSTFLALELRDDRNLFLPPDFVLPSLADGGNHDALEYDLELELPDISNADCSDLRVLDEIDSGILSSENVATSPKLDSSDCHSDIWSLDLCDPTDDLAPRMRTWEAFDKKTVLNAQHTAYLSEAGPAAFDAALASQQPKESRGILHQDVSLRALSNLALGRSSIFFQWDEPKQSFVPTLEGVPTAGLSLQCSQSFAAQAMDYGAAYRTLQAFGESPGQAVGSSATLTALRRTVASVLEAIEAYISHRLQALLSPLQLQDTLERPRQLLEVLQSLTSFIYDGISEEEAVSAVADRVHALVETGSAVALLLRVILVRVSEPWLSALAQDLGLSSNASPALHDTTSDAFDGTEAVNLSVTENAGIDSERMSVLSPEDRKLIMETKASLTILRKHFPDHDLRLAASSGQDGAQLGNTVSRNSRTSDPHPKPLPRHSAALTMISEDAMTERALGSEMQDAAWSDHVAQMEYYEAMDARISRLPAGLPLAPTDPLRAATIDVLNVGTAPDLGHSYAFESALSLQPFDELRPLVQAQSSRLNSMLLRYMFQTCHLRKHLDLQHAFHLFGNGNFVSRLSTALFSPETQSAERKRGTIPTSETMGLRLGVREGQLWPPASSELRLTLMGVLSETYHTTAAQSMPSSTKQVELPGGLSFAIRELPDAEIDRVMDANSIYALDFLRLQYTAPAPLDAVITRIAMQKYDDTFRFLLRLMRILDTTTRLHRTHATGGDGKSGMASLFAAEAHHFVSSLMSYVVDIGIGAPWRVFQHALDGIEQALAVRGSNTTGRVDASIGIDSLRELHNHCLDTMRTRLYLKRKQEGLRKAIDAVLVGILEAASAHETAKGRDQEHSKGKIARFRAAVSALVSKLKDVVDRPAKSRSTSDSTEDETEMARLLLAKLNWNGFYGAPARLAS</sequence>
<name>A0AAV9JI60_9PEZI</name>
<dbReference type="Proteomes" id="UP001324427">
    <property type="component" value="Unassembled WGS sequence"/>
</dbReference>
<evidence type="ECO:0000256" key="2">
    <source>
        <dbReference type="ARBA" id="ARBA00022490"/>
    </source>
</evidence>
<gene>
    <name evidence="8" type="ORF">LTR36_004141</name>
</gene>
<dbReference type="InterPro" id="IPR042241">
    <property type="entry name" value="GCP_C_sf"/>
</dbReference>
<dbReference type="GO" id="GO:0005874">
    <property type="term" value="C:microtubule"/>
    <property type="evidence" value="ECO:0007669"/>
    <property type="project" value="UniProtKB-KW"/>
</dbReference>
<evidence type="ECO:0000256" key="5">
    <source>
        <dbReference type="RuleBase" id="RU363050"/>
    </source>
</evidence>
<dbReference type="AlphaFoldDB" id="A0AAV9JI60"/>
<dbReference type="GO" id="GO:0000278">
    <property type="term" value="P:mitotic cell cycle"/>
    <property type="evidence" value="ECO:0007669"/>
    <property type="project" value="TreeGrafter"/>
</dbReference>
<dbReference type="EMBL" id="JAVFHQ010000024">
    <property type="protein sequence ID" value="KAK4544569.1"/>
    <property type="molecule type" value="Genomic_DNA"/>
</dbReference>
<dbReference type="GO" id="GO:0005816">
    <property type="term" value="C:spindle pole body"/>
    <property type="evidence" value="ECO:0007669"/>
    <property type="project" value="UniProtKB-ARBA"/>
</dbReference>
<dbReference type="InterPro" id="IPR040457">
    <property type="entry name" value="GCP_C"/>
</dbReference>
<evidence type="ECO:0000256" key="1">
    <source>
        <dbReference type="ARBA" id="ARBA00010337"/>
    </source>
</evidence>
<dbReference type="GO" id="GO:0007020">
    <property type="term" value="P:microtubule nucleation"/>
    <property type="evidence" value="ECO:0007669"/>
    <property type="project" value="InterPro"/>
</dbReference>
<organism evidence="8 9">
    <name type="scientific">Oleoguttula mirabilis</name>
    <dbReference type="NCBI Taxonomy" id="1507867"/>
    <lineage>
        <taxon>Eukaryota</taxon>
        <taxon>Fungi</taxon>
        <taxon>Dikarya</taxon>
        <taxon>Ascomycota</taxon>
        <taxon>Pezizomycotina</taxon>
        <taxon>Dothideomycetes</taxon>
        <taxon>Dothideomycetidae</taxon>
        <taxon>Mycosphaerellales</taxon>
        <taxon>Teratosphaeriaceae</taxon>
        <taxon>Oleoguttula</taxon>
    </lineage>
</organism>
<feature type="region of interest" description="Disordered" evidence="6">
    <location>
        <begin position="419"/>
        <end position="448"/>
    </location>
</feature>
<comment type="subcellular location">
    <subcellularLocation>
        <location evidence="5">Cytoplasm</location>
        <location evidence="5">Cytoskeleton</location>
        <location evidence="5">Microtubule organizing center</location>
    </subcellularLocation>
</comment>
<evidence type="ECO:0000259" key="7">
    <source>
        <dbReference type="Pfam" id="PF04130"/>
    </source>
</evidence>
<protein>
    <recommendedName>
        <fullName evidence="5">Spindle pole body component</fullName>
    </recommendedName>
</protein>
<dbReference type="GO" id="GO:0043015">
    <property type="term" value="F:gamma-tubulin binding"/>
    <property type="evidence" value="ECO:0007669"/>
    <property type="project" value="InterPro"/>
</dbReference>
<evidence type="ECO:0000256" key="6">
    <source>
        <dbReference type="SAM" id="MobiDB-lite"/>
    </source>
</evidence>
<feature type="compositionally biased region" description="Polar residues" evidence="6">
    <location>
        <begin position="419"/>
        <end position="435"/>
    </location>
</feature>
<dbReference type="PANTHER" id="PTHR19302:SF70">
    <property type="entry name" value="GAMMA-TUBULIN COMPLEX COMPONENT 6"/>
    <property type="match status" value="1"/>
</dbReference>
<dbReference type="GO" id="GO:0051321">
    <property type="term" value="P:meiotic cell cycle"/>
    <property type="evidence" value="ECO:0007669"/>
    <property type="project" value="TreeGrafter"/>
</dbReference>
<reference evidence="8 9" key="1">
    <citation type="submission" date="2021-11" db="EMBL/GenBank/DDBJ databases">
        <title>Black yeast isolated from Biological Soil Crust.</title>
        <authorList>
            <person name="Kurbessoian T."/>
        </authorList>
    </citation>
    <scope>NUCLEOTIDE SEQUENCE [LARGE SCALE GENOMIC DNA]</scope>
    <source>
        <strain evidence="8 9">CCFEE 5522</strain>
    </source>
</reference>
<dbReference type="InterPro" id="IPR007259">
    <property type="entry name" value="GCP"/>
</dbReference>
<accession>A0AAV9JI60</accession>
<keyword evidence="3 5" id="KW-0493">Microtubule</keyword>
<comment type="caution">
    <text evidence="8">The sequence shown here is derived from an EMBL/GenBank/DDBJ whole genome shotgun (WGS) entry which is preliminary data.</text>
</comment>
<keyword evidence="4 5" id="KW-0206">Cytoskeleton</keyword>
<dbReference type="PANTHER" id="PTHR19302">
    <property type="entry name" value="GAMMA TUBULIN COMPLEX PROTEIN"/>
    <property type="match status" value="1"/>
</dbReference>
<dbReference type="GO" id="GO:0051011">
    <property type="term" value="F:microtubule minus-end binding"/>
    <property type="evidence" value="ECO:0007669"/>
    <property type="project" value="TreeGrafter"/>
</dbReference>
<evidence type="ECO:0000313" key="9">
    <source>
        <dbReference type="Proteomes" id="UP001324427"/>
    </source>
</evidence>
<dbReference type="GO" id="GO:0000930">
    <property type="term" value="C:gamma-tubulin complex"/>
    <property type="evidence" value="ECO:0007669"/>
    <property type="project" value="TreeGrafter"/>
</dbReference>
<dbReference type="Gene3D" id="1.20.120.1900">
    <property type="entry name" value="Gamma-tubulin complex, C-terminal domain"/>
    <property type="match status" value="1"/>
</dbReference>
<dbReference type="GO" id="GO:0031122">
    <property type="term" value="P:cytoplasmic microtubule organization"/>
    <property type="evidence" value="ECO:0007669"/>
    <property type="project" value="TreeGrafter"/>
</dbReference>
<dbReference type="Pfam" id="PF04130">
    <property type="entry name" value="GCP_C_terminal"/>
    <property type="match status" value="1"/>
</dbReference>
<comment type="similarity">
    <text evidence="1 5">Belongs to the TUBGCP family.</text>
</comment>
<keyword evidence="2 5" id="KW-0963">Cytoplasm</keyword>
<evidence type="ECO:0000256" key="3">
    <source>
        <dbReference type="ARBA" id="ARBA00022701"/>
    </source>
</evidence>
<evidence type="ECO:0000313" key="8">
    <source>
        <dbReference type="EMBL" id="KAK4544569.1"/>
    </source>
</evidence>
<dbReference type="GO" id="GO:0051225">
    <property type="term" value="P:spindle assembly"/>
    <property type="evidence" value="ECO:0007669"/>
    <property type="project" value="TreeGrafter"/>
</dbReference>
<evidence type="ECO:0000256" key="4">
    <source>
        <dbReference type="ARBA" id="ARBA00023212"/>
    </source>
</evidence>
<proteinExistence type="inferred from homology"/>
<feature type="domain" description="Gamma tubulin complex component C-terminal" evidence="7">
    <location>
        <begin position="565"/>
        <end position="917"/>
    </location>
</feature>
<dbReference type="GO" id="GO:0000922">
    <property type="term" value="C:spindle pole"/>
    <property type="evidence" value="ECO:0007669"/>
    <property type="project" value="InterPro"/>
</dbReference>
<keyword evidence="9" id="KW-1185">Reference proteome</keyword>